<feature type="domain" description="RNA-binding S4" evidence="7">
    <location>
        <begin position="38"/>
        <end position="103"/>
    </location>
</feature>
<dbReference type="FunFam" id="3.30.2350.10:FF:000006">
    <property type="entry name" value="Pseudouridine synthase"/>
    <property type="match status" value="1"/>
</dbReference>
<protein>
    <recommendedName>
        <fullName evidence="6">Pseudouridine synthase</fullName>
        <ecNumber evidence="6">5.4.99.-</ecNumber>
    </recommendedName>
</protein>
<reference evidence="8 9" key="1">
    <citation type="submission" date="2018-11" db="EMBL/GenBank/DDBJ databases">
        <title>Rufibacter latericius sp. nov., isolated from water in Baiyang Lake.</title>
        <authorList>
            <person name="Yang Y."/>
        </authorList>
    </citation>
    <scope>NUCLEOTIDE SEQUENCE [LARGE SCALE GENOMIC DNA]</scope>
    <source>
        <strain evidence="8 9">R-22-1c-1</strain>
    </source>
</reference>
<feature type="active site" evidence="4">
    <location>
        <position position="163"/>
    </location>
</feature>
<sequence length="357" mass="40476">MQLPDGREDDFDEIANPDSDEELYEHHRIQVDKGQALLRLDKFLMDRLPNVTRNKLQEAIKAESVRINGKPTKASYKVKPLDVITVTLANPPRDTDIIPEDIPLNIVYEDEELMMINKPAGMVVHPAYNNWSGTLVNGLVYYLQNLPTSRNGEIRPGLVHRIDKDTSGLLVIAKTDLAMAHLARQFYDHSIERTYYAIVWGVPAQAKGTIVGHIGRSAKDRKVMAVYPDGEFGKHAITHYEVLESFTYCSLIKCNLETGRTHQIRAHMKYLGHPLFNDATYGGDKILKGQQTGSYKAFVQNTFDVLPRQALHAKSLGFQHPTSQKFVFFESELPADFSAALEKWRQYGQVLQNRIQA</sequence>
<dbReference type="RefSeq" id="WP_123126468.1">
    <property type="nucleotide sequence ID" value="NZ_RJJD01000004.1"/>
</dbReference>
<gene>
    <name evidence="8" type="ORF">EFB08_08200</name>
</gene>
<organism evidence="8 9">
    <name type="scientific">Rufibacter latericius</name>
    <dbReference type="NCBI Taxonomy" id="2487040"/>
    <lineage>
        <taxon>Bacteria</taxon>
        <taxon>Pseudomonadati</taxon>
        <taxon>Bacteroidota</taxon>
        <taxon>Cytophagia</taxon>
        <taxon>Cytophagales</taxon>
        <taxon>Hymenobacteraceae</taxon>
        <taxon>Rufibacter</taxon>
    </lineage>
</organism>
<dbReference type="PANTHER" id="PTHR21600:SF44">
    <property type="entry name" value="RIBOSOMAL LARGE SUBUNIT PSEUDOURIDINE SYNTHASE D"/>
    <property type="match status" value="1"/>
</dbReference>
<dbReference type="NCBIfam" id="TIGR00005">
    <property type="entry name" value="rluA_subfam"/>
    <property type="match status" value="1"/>
</dbReference>
<evidence type="ECO:0000256" key="3">
    <source>
        <dbReference type="ARBA" id="ARBA00023235"/>
    </source>
</evidence>
<dbReference type="InterPro" id="IPR006145">
    <property type="entry name" value="PsdUridine_synth_RsuA/RluA"/>
</dbReference>
<dbReference type="Gene3D" id="3.10.290.10">
    <property type="entry name" value="RNA-binding S4 domain"/>
    <property type="match status" value="1"/>
</dbReference>
<dbReference type="GO" id="GO:0003723">
    <property type="term" value="F:RNA binding"/>
    <property type="evidence" value="ECO:0007669"/>
    <property type="project" value="UniProtKB-KW"/>
</dbReference>
<dbReference type="Pfam" id="PF00849">
    <property type="entry name" value="PseudoU_synth_2"/>
    <property type="match status" value="1"/>
</dbReference>
<evidence type="ECO:0000313" key="9">
    <source>
        <dbReference type="Proteomes" id="UP000272117"/>
    </source>
</evidence>
<dbReference type="Proteomes" id="UP000272117">
    <property type="component" value="Unassembled WGS sequence"/>
</dbReference>
<dbReference type="InterPro" id="IPR006224">
    <property type="entry name" value="PsdUridine_synth_RluA-like_CS"/>
</dbReference>
<dbReference type="InterPro" id="IPR036986">
    <property type="entry name" value="S4_RNA-bd_sf"/>
</dbReference>
<dbReference type="InterPro" id="IPR006225">
    <property type="entry name" value="PsdUridine_synth_RluC/D"/>
</dbReference>
<dbReference type="SUPFAM" id="SSF55120">
    <property type="entry name" value="Pseudouridine synthase"/>
    <property type="match status" value="1"/>
</dbReference>
<dbReference type="CDD" id="cd02869">
    <property type="entry name" value="PseudoU_synth_RluA_like"/>
    <property type="match status" value="1"/>
</dbReference>
<accession>A0A3M9MSX9</accession>
<comment type="catalytic activity">
    <reaction evidence="6">
        <text>a uridine in RNA = a pseudouridine in RNA</text>
        <dbReference type="Rhea" id="RHEA:48348"/>
        <dbReference type="Rhea" id="RHEA-COMP:12068"/>
        <dbReference type="Rhea" id="RHEA-COMP:12069"/>
        <dbReference type="ChEBI" id="CHEBI:65314"/>
        <dbReference type="ChEBI" id="CHEBI:65315"/>
    </reaction>
</comment>
<keyword evidence="2 5" id="KW-0694">RNA-binding</keyword>
<evidence type="ECO:0000256" key="6">
    <source>
        <dbReference type="RuleBase" id="RU362028"/>
    </source>
</evidence>
<dbReference type="PROSITE" id="PS01129">
    <property type="entry name" value="PSI_RLU"/>
    <property type="match status" value="1"/>
</dbReference>
<dbReference type="Pfam" id="PF01479">
    <property type="entry name" value="S4"/>
    <property type="match status" value="1"/>
</dbReference>
<dbReference type="GO" id="GO:0120159">
    <property type="term" value="F:rRNA pseudouridine synthase activity"/>
    <property type="evidence" value="ECO:0007669"/>
    <property type="project" value="UniProtKB-ARBA"/>
</dbReference>
<dbReference type="SUPFAM" id="SSF55174">
    <property type="entry name" value="Alpha-L RNA-binding motif"/>
    <property type="match status" value="1"/>
</dbReference>
<dbReference type="EC" id="5.4.99.-" evidence="6"/>
<keyword evidence="3 6" id="KW-0413">Isomerase</keyword>
<dbReference type="EMBL" id="RJJD01000004">
    <property type="protein sequence ID" value="RNI28611.1"/>
    <property type="molecule type" value="Genomic_DNA"/>
</dbReference>
<dbReference type="PANTHER" id="PTHR21600">
    <property type="entry name" value="MITOCHONDRIAL RNA PSEUDOURIDINE SYNTHASE"/>
    <property type="match status" value="1"/>
</dbReference>
<dbReference type="AlphaFoldDB" id="A0A3M9MSX9"/>
<name>A0A3M9MSX9_9BACT</name>
<dbReference type="SMART" id="SM00363">
    <property type="entry name" value="S4"/>
    <property type="match status" value="1"/>
</dbReference>
<evidence type="ECO:0000256" key="2">
    <source>
        <dbReference type="ARBA" id="ARBA00022884"/>
    </source>
</evidence>
<comment type="function">
    <text evidence="6">Responsible for synthesis of pseudouridine from uracil.</text>
</comment>
<proteinExistence type="inferred from homology"/>
<comment type="similarity">
    <text evidence="1 6">Belongs to the pseudouridine synthase RluA family.</text>
</comment>
<evidence type="ECO:0000313" key="8">
    <source>
        <dbReference type="EMBL" id="RNI28611.1"/>
    </source>
</evidence>
<dbReference type="CDD" id="cd00165">
    <property type="entry name" value="S4"/>
    <property type="match status" value="1"/>
</dbReference>
<dbReference type="InterPro" id="IPR020103">
    <property type="entry name" value="PsdUridine_synth_cat_dom_sf"/>
</dbReference>
<dbReference type="InterPro" id="IPR050188">
    <property type="entry name" value="RluA_PseudoU_synthase"/>
</dbReference>
<comment type="caution">
    <text evidence="8">The sequence shown here is derived from an EMBL/GenBank/DDBJ whole genome shotgun (WGS) entry which is preliminary data.</text>
</comment>
<evidence type="ECO:0000256" key="1">
    <source>
        <dbReference type="ARBA" id="ARBA00010876"/>
    </source>
</evidence>
<dbReference type="OrthoDB" id="9807829at2"/>
<dbReference type="PROSITE" id="PS50889">
    <property type="entry name" value="S4"/>
    <property type="match status" value="1"/>
</dbReference>
<evidence type="ECO:0000259" key="7">
    <source>
        <dbReference type="SMART" id="SM00363"/>
    </source>
</evidence>
<dbReference type="Gene3D" id="3.30.2350.10">
    <property type="entry name" value="Pseudouridine synthase"/>
    <property type="match status" value="1"/>
</dbReference>
<keyword evidence="9" id="KW-1185">Reference proteome</keyword>
<dbReference type="InterPro" id="IPR002942">
    <property type="entry name" value="S4_RNA-bd"/>
</dbReference>
<evidence type="ECO:0000256" key="5">
    <source>
        <dbReference type="PROSITE-ProRule" id="PRU00182"/>
    </source>
</evidence>
<dbReference type="GO" id="GO:0000455">
    <property type="term" value="P:enzyme-directed rRNA pseudouridine synthesis"/>
    <property type="evidence" value="ECO:0007669"/>
    <property type="project" value="UniProtKB-ARBA"/>
</dbReference>
<evidence type="ECO:0000256" key="4">
    <source>
        <dbReference type="PIRSR" id="PIRSR606225-1"/>
    </source>
</evidence>